<dbReference type="PROSITE" id="PS51257">
    <property type="entry name" value="PROKAR_LIPOPROTEIN"/>
    <property type="match status" value="1"/>
</dbReference>
<name>A0ABP1EZN5_9FLAO</name>
<sequence>MRIRFFLWLLILLTYSCNKFSSSGKHKLQLDTIIDYTKVDVSPAFVNCDHLEGNAKAKCFENELQEKVHEELIKHAFSVKEDIDETVLLIIQINKKGKVKLEEIQSSNNIKSKFPNLDSILKKSIEKLPIITPATKKGFPVITEYTLPIRIANG</sequence>
<dbReference type="EMBL" id="CAXJIO010000011">
    <property type="protein sequence ID" value="CAL2102718.1"/>
    <property type="molecule type" value="Genomic_DNA"/>
</dbReference>
<keyword evidence="2" id="KW-1185">Reference proteome</keyword>
<evidence type="ECO:0000313" key="1">
    <source>
        <dbReference type="EMBL" id="CAL2102718.1"/>
    </source>
</evidence>
<accession>A0ABP1EZN5</accession>
<gene>
    <name evidence="1" type="ORF">T190423A01A_20469</name>
</gene>
<proteinExistence type="predicted"/>
<comment type="caution">
    <text evidence="1">The sequence shown here is derived from an EMBL/GenBank/DDBJ whole genome shotgun (WGS) entry which is preliminary data.</text>
</comment>
<organism evidence="1 2">
    <name type="scientific">Tenacibaculum polynesiense</name>
    <dbReference type="NCBI Taxonomy" id="3137857"/>
    <lineage>
        <taxon>Bacteria</taxon>
        <taxon>Pseudomonadati</taxon>
        <taxon>Bacteroidota</taxon>
        <taxon>Flavobacteriia</taxon>
        <taxon>Flavobacteriales</taxon>
        <taxon>Flavobacteriaceae</taxon>
        <taxon>Tenacibaculum</taxon>
    </lineage>
</organism>
<protein>
    <recommendedName>
        <fullName evidence="3">TonB C-terminal domain-containing protein</fullName>
    </recommendedName>
</protein>
<evidence type="ECO:0000313" key="2">
    <source>
        <dbReference type="Proteomes" id="UP001497527"/>
    </source>
</evidence>
<reference evidence="1 2" key="1">
    <citation type="submission" date="2024-05" db="EMBL/GenBank/DDBJ databases">
        <authorList>
            <person name="Duchaud E."/>
        </authorList>
    </citation>
    <scope>NUCLEOTIDE SEQUENCE [LARGE SCALE GENOMIC DNA]</scope>
    <source>
        <strain evidence="1">Ena-SAMPLE-TAB-13-05-2024-13:56:06:370-140308</strain>
    </source>
</reference>
<dbReference type="RefSeq" id="WP_348716319.1">
    <property type="nucleotide sequence ID" value="NZ_CAXJIO010000011.1"/>
</dbReference>
<evidence type="ECO:0008006" key="3">
    <source>
        <dbReference type="Google" id="ProtNLM"/>
    </source>
</evidence>
<dbReference type="Proteomes" id="UP001497527">
    <property type="component" value="Unassembled WGS sequence"/>
</dbReference>